<keyword evidence="1" id="KW-0732">Signal</keyword>
<organism evidence="4">
    <name type="scientific">Thelazia callipaeda</name>
    <name type="common">Oriental eyeworm</name>
    <name type="synonym">Parasitic nematode</name>
    <dbReference type="NCBI Taxonomy" id="103827"/>
    <lineage>
        <taxon>Eukaryota</taxon>
        <taxon>Metazoa</taxon>
        <taxon>Ecdysozoa</taxon>
        <taxon>Nematoda</taxon>
        <taxon>Chromadorea</taxon>
        <taxon>Rhabditida</taxon>
        <taxon>Spirurina</taxon>
        <taxon>Spiruromorpha</taxon>
        <taxon>Thelazioidea</taxon>
        <taxon>Thelaziidae</taxon>
        <taxon>Thelazia</taxon>
    </lineage>
</organism>
<feature type="signal peptide" evidence="1">
    <location>
        <begin position="1"/>
        <end position="21"/>
    </location>
</feature>
<evidence type="ECO:0000313" key="4">
    <source>
        <dbReference type="WBParaSite" id="TCLT_0000352201-mRNA-1"/>
    </source>
</evidence>
<name>A0A0N5CTG2_THECL</name>
<accession>A0A0N5CTG2</accession>
<dbReference type="AlphaFoldDB" id="A0A0N5CTG2"/>
<feature type="chain" id="PRO_5043126451" evidence="1">
    <location>
        <begin position="22"/>
        <end position="128"/>
    </location>
</feature>
<proteinExistence type="predicted"/>
<gene>
    <name evidence="2" type="ORF">TCLT_LOCUS3513</name>
</gene>
<evidence type="ECO:0000256" key="1">
    <source>
        <dbReference type="SAM" id="SignalP"/>
    </source>
</evidence>
<protein>
    <submittedName>
        <fullName evidence="4">DUF19 domain-containing protein</fullName>
    </submittedName>
</protein>
<keyword evidence="3" id="KW-1185">Reference proteome</keyword>
<reference evidence="2 3" key="2">
    <citation type="submission" date="2018-11" db="EMBL/GenBank/DDBJ databases">
        <authorList>
            <consortium name="Pathogen Informatics"/>
        </authorList>
    </citation>
    <scope>NUCLEOTIDE SEQUENCE [LARGE SCALE GENOMIC DNA]</scope>
</reference>
<dbReference type="WBParaSite" id="TCLT_0000352201-mRNA-1">
    <property type="protein sequence ID" value="TCLT_0000352201-mRNA-1"/>
    <property type="gene ID" value="TCLT_0000352201"/>
</dbReference>
<reference evidence="4" key="1">
    <citation type="submission" date="2017-02" db="UniProtKB">
        <authorList>
            <consortium name="WormBaseParasite"/>
        </authorList>
    </citation>
    <scope>IDENTIFICATION</scope>
</reference>
<dbReference type="EMBL" id="UYYF01001653">
    <property type="protein sequence ID" value="VDN00030.1"/>
    <property type="molecule type" value="Genomic_DNA"/>
</dbReference>
<sequence>MALTIALATLIIITSFKTAEGKLGKDDLCLRIFYECAEILGVSRFINVDKKLEHDDFCYGVTRSLDCLAEKDSKPKLKTIEERITVYDECYGVEFATFKKKDMKIYRLYKNTCRPSVAFALGMEGCSE</sequence>
<dbReference type="Proteomes" id="UP000276776">
    <property type="component" value="Unassembled WGS sequence"/>
</dbReference>
<evidence type="ECO:0000313" key="3">
    <source>
        <dbReference type="Proteomes" id="UP000276776"/>
    </source>
</evidence>
<evidence type="ECO:0000313" key="2">
    <source>
        <dbReference type="EMBL" id="VDN00030.1"/>
    </source>
</evidence>